<dbReference type="Proteomes" id="UP000644020">
    <property type="component" value="Unassembled WGS sequence"/>
</dbReference>
<dbReference type="PANTHER" id="PTHR31157">
    <property type="entry name" value="SCP DOMAIN-CONTAINING PROTEIN"/>
    <property type="match status" value="1"/>
</dbReference>
<evidence type="ECO:0000256" key="2">
    <source>
        <dbReference type="SAM" id="Phobius"/>
    </source>
</evidence>
<sequence length="318" mass="31789">MGRHRRSGAAPAGADYATGTDPDPRAPRPRRRGVRTGLIGASAAVAVGAVAVASGLLPGGEALTVGTASSGRPTAEQAQRAPQLTTQGGATETPEDRTAGTAPAAPKTPAKPRQTPAPTGKTPDGKTPAGKAPAEKTPAASTRPARAETRTAPPAAPKTPATADASPEPAPAGPTRTARSAVPQAPARSTADRAAAAEAEVVRLVNVERGKAGCSPLKTSDSLSKLAGAHSADMAARGFFGHTDPSGTTPWDRAGAAGVTGLGAENIARGQVDAAAAMVSWMNGDQNRANIMNCSFTSLGVGVQFGDGGPWWTQDFGY</sequence>
<feature type="region of interest" description="Disordered" evidence="1">
    <location>
        <begin position="1"/>
        <end position="35"/>
    </location>
</feature>
<keyword evidence="2" id="KW-0812">Transmembrane</keyword>
<feature type="compositionally biased region" description="Low complexity" evidence="1">
    <location>
        <begin position="99"/>
        <end position="119"/>
    </location>
</feature>
<feature type="region of interest" description="Disordered" evidence="1">
    <location>
        <begin position="67"/>
        <end position="193"/>
    </location>
</feature>
<feature type="compositionally biased region" description="Low complexity" evidence="1">
    <location>
        <begin position="137"/>
        <end position="165"/>
    </location>
</feature>
<evidence type="ECO:0000313" key="4">
    <source>
        <dbReference type="EMBL" id="GHB00106.1"/>
    </source>
</evidence>
<accession>A0A918T667</accession>
<comment type="caution">
    <text evidence="4">The sequence shown here is derived from an EMBL/GenBank/DDBJ whole genome shotgun (WGS) entry which is preliminary data.</text>
</comment>
<keyword evidence="5" id="KW-1185">Reference proteome</keyword>
<dbReference type="EMBL" id="BMUL01000014">
    <property type="protein sequence ID" value="GHB00106.1"/>
    <property type="molecule type" value="Genomic_DNA"/>
</dbReference>
<feature type="domain" description="SCP" evidence="3">
    <location>
        <begin position="202"/>
        <end position="316"/>
    </location>
</feature>
<gene>
    <name evidence="4" type="ORF">GCM10010305_49350</name>
</gene>
<feature type="compositionally biased region" description="Polar residues" evidence="1">
    <location>
        <begin position="67"/>
        <end position="90"/>
    </location>
</feature>
<protein>
    <recommendedName>
        <fullName evidence="3">SCP domain-containing protein</fullName>
    </recommendedName>
</protein>
<feature type="transmembrane region" description="Helical" evidence="2">
    <location>
        <begin position="38"/>
        <end position="57"/>
    </location>
</feature>
<name>A0A918T667_9ACTN</name>
<dbReference type="Gene3D" id="3.40.33.10">
    <property type="entry name" value="CAP"/>
    <property type="match status" value="1"/>
</dbReference>
<reference evidence="4" key="2">
    <citation type="submission" date="2020-09" db="EMBL/GenBank/DDBJ databases">
        <authorList>
            <person name="Sun Q."/>
            <person name="Ohkuma M."/>
        </authorList>
    </citation>
    <scope>NUCLEOTIDE SEQUENCE</scope>
    <source>
        <strain evidence="4">JCM 4518</strain>
    </source>
</reference>
<dbReference type="SUPFAM" id="SSF55797">
    <property type="entry name" value="PR-1-like"/>
    <property type="match status" value="1"/>
</dbReference>
<dbReference type="Pfam" id="PF00188">
    <property type="entry name" value="CAP"/>
    <property type="match status" value="1"/>
</dbReference>
<dbReference type="AlphaFoldDB" id="A0A918T667"/>
<reference evidence="4" key="1">
    <citation type="journal article" date="2014" name="Int. J. Syst. Evol. Microbiol.">
        <title>Complete genome sequence of Corynebacterium casei LMG S-19264T (=DSM 44701T), isolated from a smear-ripened cheese.</title>
        <authorList>
            <consortium name="US DOE Joint Genome Institute (JGI-PGF)"/>
            <person name="Walter F."/>
            <person name="Albersmeier A."/>
            <person name="Kalinowski J."/>
            <person name="Ruckert C."/>
        </authorList>
    </citation>
    <scope>NUCLEOTIDE SEQUENCE</scope>
    <source>
        <strain evidence="4">JCM 4518</strain>
    </source>
</reference>
<dbReference type="InterPro" id="IPR014044">
    <property type="entry name" value="CAP_dom"/>
</dbReference>
<organism evidence="4 5">
    <name type="scientific">Streptomyces termitum</name>
    <dbReference type="NCBI Taxonomy" id="67368"/>
    <lineage>
        <taxon>Bacteria</taxon>
        <taxon>Bacillati</taxon>
        <taxon>Actinomycetota</taxon>
        <taxon>Actinomycetes</taxon>
        <taxon>Kitasatosporales</taxon>
        <taxon>Streptomycetaceae</taxon>
        <taxon>Streptomyces</taxon>
    </lineage>
</organism>
<keyword evidence="2" id="KW-0472">Membrane</keyword>
<proteinExistence type="predicted"/>
<dbReference type="RefSeq" id="WP_189981119.1">
    <property type="nucleotide sequence ID" value="NZ_BMUL01000014.1"/>
</dbReference>
<dbReference type="InterPro" id="IPR035940">
    <property type="entry name" value="CAP_sf"/>
</dbReference>
<dbReference type="PANTHER" id="PTHR31157:SF1">
    <property type="entry name" value="SCP DOMAIN-CONTAINING PROTEIN"/>
    <property type="match status" value="1"/>
</dbReference>
<keyword evidence="2" id="KW-1133">Transmembrane helix</keyword>
<dbReference type="CDD" id="cd05379">
    <property type="entry name" value="CAP_bacterial"/>
    <property type="match status" value="1"/>
</dbReference>
<evidence type="ECO:0000256" key="1">
    <source>
        <dbReference type="SAM" id="MobiDB-lite"/>
    </source>
</evidence>
<evidence type="ECO:0000259" key="3">
    <source>
        <dbReference type="Pfam" id="PF00188"/>
    </source>
</evidence>
<evidence type="ECO:0000313" key="5">
    <source>
        <dbReference type="Proteomes" id="UP000644020"/>
    </source>
</evidence>